<evidence type="ECO:0000313" key="2">
    <source>
        <dbReference type="Proteomes" id="UP001174936"/>
    </source>
</evidence>
<dbReference type="Proteomes" id="UP001174936">
    <property type="component" value="Unassembled WGS sequence"/>
</dbReference>
<organism evidence="1 2">
    <name type="scientific">Cercophora newfieldiana</name>
    <dbReference type="NCBI Taxonomy" id="92897"/>
    <lineage>
        <taxon>Eukaryota</taxon>
        <taxon>Fungi</taxon>
        <taxon>Dikarya</taxon>
        <taxon>Ascomycota</taxon>
        <taxon>Pezizomycotina</taxon>
        <taxon>Sordariomycetes</taxon>
        <taxon>Sordariomycetidae</taxon>
        <taxon>Sordariales</taxon>
        <taxon>Lasiosphaeriaceae</taxon>
        <taxon>Cercophora</taxon>
    </lineage>
</organism>
<comment type="caution">
    <text evidence="1">The sequence shown here is derived from an EMBL/GenBank/DDBJ whole genome shotgun (WGS) entry which is preliminary data.</text>
</comment>
<sequence length="272" mass="30763">MISASRLIRSVQCAAHKRVKTRAVPAVLGRICNPTLATTRASIAFVRSSSWSPSPLPPEPTPAENIKYELDYFGIPKWGWAIYRTAYDGPNSDSSWANLRETIESQSAKELSDPDPDNAFPPEVVSALDWVFVSDPETLNGATRYDLRLRFLEWVSMQPPPLPSKYDGEVPGRYLFFLLADEEAMASAVIPGGAPSWVKLVRCDRKRDMMCDFMSLAEMREWCDEPDGDEGWMRVSTRALNAGLFGNLGGGDMQNWYLYYKWHPDVLERDWV</sequence>
<reference evidence="1" key="1">
    <citation type="submission" date="2023-06" db="EMBL/GenBank/DDBJ databases">
        <title>Genome-scale phylogeny and comparative genomics of the fungal order Sordariales.</title>
        <authorList>
            <consortium name="Lawrence Berkeley National Laboratory"/>
            <person name="Hensen N."/>
            <person name="Bonometti L."/>
            <person name="Westerberg I."/>
            <person name="Brannstrom I.O."/>
            <person name="Guillou S."/>
            <person name="Cros-Aarteil S."/>
            <person name="Calhoun S."/>
            <person name="Haridas S."/>
            <person name="Kuo A."/>
            <person name="Mondo S."/>
            <person name="Pangilinan J."/>
            <person name="Riley R."/>
            <person name="Labutti K."/>
            <person name="Andreopoulos B."/>
            <person name="Lipzen A."/>
            <person name="Chen C."/>
            <person name="Yanf M."/>
            <person name="Daum C."/>
            <person name="Ng V."/>
            <person name="Clum A."/>
            <person name="Steindorff A."/>
            <person name="Ohm R."/>
            <person name="Martin F."/>
            <person name="Silar P."/>
            <person name="Natvig D."/>
            <person name="Lalanne C."/>
            <person name="Gautier V."/>
            <person name="Ament-Velasquez S.L."/>
            <person name="Kruys A."/>
            <person name="Hutchinson M.I."/>
            <person name="Powell A.J."/>
            <person name="Barry K."/>
            <person name="Miller A.N."/>
            <person name="Grigoriev I.V."/>
            <person name="Debuchy R."/>
            <person name="Gladieux P."/>
            <person name="Thoren M.H."/>
            <person name="Johannesson H."/>
        </authorList>
    </citation>
    <scope>NUCLEOTIDE SEQUENCE</scope>
    <source>
        <strain evidence="1">SMH2532-1</strain>
    </source>
</reference>
<proteinExistence type="predicted"/>
<keyword evidence="2" id="KW-1185">Reference proteome</keyword>
<evidence type="ECO:0000313" key="1">
    <source>
        <dbReference type="EMBL" id="KAK0648160.1"/>
    </source>
</evidence>
<protein>
    <submittedName>
        <fullName evidence="1">Uncharacterized protein</fullName>
    </submittedName>
</protein>
<accession>A0AA39YA42</accession>
<gene>
    <name evidence="1" type="ORF">B0T16DRAFT_455654</name>
</gene>
<name>A0AA39YA42_9PEZI</name>
<dbReference type="AlphaFoldDB" id="A0AA39YA42"/>
<dbReference type="EMBL" id="JAULSV010000003">
    <property type="protein sequence ID" value="KAK0648160.1"/>
    <property type="molecule type" value="Genomic_DNA"/>
</dbReference>